<organism evidence="1">
    <name type="scientific">gut metagenome</name>
    <dbReference type="NCBI Taxonomy" id="749906"/>
    <lineage>
        <taxon>unclassified sequences</taxon>
        <taxon>metagenomes</taxon>
        <taxon>organismal metagenomes</taxon>
    </lineage>
</organism>
<sequence>METQISIESKVAAAILERKVASIEIDGHVYDIAPPSVATLILVSEIVAELPVVTTSKDDNDVLYKVLHYAKDYRKLGELCAVLILGAKGLTQTITTQKEEKRFFGLKKRKIEETKTIDKKAELAKLILENVRPSTMLNVIITRLTDMEIGDFFGITTSLSEANMLKPTREVE</sequence>
<reference evidence="1" key="1">
    <citation type="journal article" date="2012" name="PLoS ONE">
        <title>Gene sets for utilization of primary and secondary nutrition supplies in the distal gut of endangered iberian lynx.</title>
        <authorList>
            <person name="Alcaide M."/>
            <person name="Messina E."/>
            <person name="Richter M."/>
            <person name="Bargiela R."/>
            <person name="Peplies J."/>
            <person name="Huws S.A."/>
            <person name="Newbold C.J."/>
            <person name="Golyshin P.N."/>
            <person name="Simon M.A."/>
            <person name="Lopez G."/>
            <person name="Yakimov M.M."/>
            <person name="Ferrer M."/>
        </authorList>
    </citation>
    <scope>NUCLEOTIDE SEQUENCE</scope>
</reference>
<dbReference type="AlphaFoldDB" id="J9CYD6"/>
<proteinExistence type="predicted"/>
<protein>
    <submittedName>
        <fullName evidence="1">Uncharacterized protein</fullName>
    </submittedName>
</protein>
<evidence type="ECO:0000313" key="1">
    <source>
        <dbReference type="EMBL" id="EJX05266.1"/>
    </source>
</evidence>
<dbReference type="EMBL" id="AMCI01001526">
    <property type="protein sequence ID" value="EJX05266.1"/>
    <property type="molecule type" value="Genomic_DNA"/>
</dbReference>
<gene>
    <name evidence="1" type="ORF">EVA_06622</name>
</gene>
<name>J9CYD6_9ZZZZ</name>
<accession>J9CYD6</accession>
<comment type="caution">
    <text evidence="1">The sequence shown here is derived from an EMBL/GenBank/DDBJ whole genome shotgun (WGS) entry which is preliminary data.</text>
</comment>